<name>A0AA38SF20_9ASTR</name>
<reference evidence="1" key="1">
    <citation type="submission" date="2023-03" db="EMBL/GenBank/DDBJ databases">
        <title>Chromosome-scale reference genome and RAD-based genetic map of yellow starthistle (Centaurea solstitialis) reveal putative structural variation and QTLs associated with invader traits.</title>
        <authorList>
            <person name="Reatini B."/>
            <person name="Cang F.A."/>
            <person name="Jiang Q."/>
            <person name="Mckibben M.T.W."/>
            <person name="Barker M.S."/>
            <person name="Rieseberg L.H."/>
            <person name="Dlugosch K.M."/>
        </authorList>
    </citation>
    <scope>NUCLEOTIDE SEQUENCE</scope>
    <source>
        <strain evidence="1">CAN-66</strain>
        <tissue evidence="1">Leaf</tissue>
    </source>
</reference>
<keyword evidence="2" id="KW-1185">Reference proteome</keyword>
<evidence type="ECO:0000313" key="2">
    <source>
        <dbReference type="Proteomes" id="UP001172457"/>
    </source>
</evidence>
<evidence type="ECO:0000313" key="1">
    <source>
        <dbReference type="EMBL" id="KAJ9541679.1"/>
    </source>
</evidence>
<organism evidence="1 2">
    <name type="scientific">Centaurea solstitialis</name>
    <name type="common">yellow star-thistle</name>
    <dbReference type="NCBI Taxonomy" id="347529"/>
    <lineage>
        <taxon>Eukaryota</taxon>
        <taxon>Viridiplantae</taxon>
        <taxon>Streptophyta</taxon>
        <taxon>Embryophyta</taxon>
        <taxon>Tracheophyta</taxon>
        <taxon>Spermatophyta</taxon>
        <taxon>Magnoliopsida</taxon>
        <taxon>eudicotyledons</taxon>
        <taxon>Gunneridae</taxon>
        <taxon>Pentapetalae</taxon>
        <taxon>asterids</taxon>
        <taxon>campanulids</taxon>
        <taxon>Asterales</taxon>
        <taxon>Asteraceae</taxon>
        <taxon>Carduoideae</taxon>
        <taxon>Cardueae</taxon>
        <taxon>Centaureinae</taxon>
        <taxon>Centaurea</taxon>
    </lineage>
</organism>
<accession>A0AA38SF20</accession>
<gene>
    <name evidence="1" type="ORF">OSB04_028185</name>
</gene>
<comment type="caution">
    <text evidence="1">The sequence shown here is derived from an EMBL/GenBank/DDBJ whole genome shotgun (WGS) entry which is preliminary data.</text>
</comment>
<dbReference type="Proteomes" id="UP001172457">
    <property type="component" value="Chromosome 7"/>
</dbReference>
<protein>
    <submittedName>
        <fullName evidence="1">Uncharacterized protein</fullName>
    </submittedName>
</protein>
<dbReference type="EMBL" id="JARYMX010000007">
    <property type="protein sequence ID" value="KAJ9541679.1"/>
    <property type="molecule type" value="Genomic_DNA"/>
</dbReference>
<sequence length="109" mass="12436">MIKNNELVEDEDDIRIRSFMWRKAHETKDGEYKDDDVNNVAEEIISHEKEIAKGSVKRDQCVDALTLVFGKDHSGRVRGLEGESLQPNIGTFLDAKAHQMNALLNLRNN</sequence>
<dbReference type="AlphaFoldDB" id="A0AA38SF20"/>
<proteinExistence type="predicted"/>